<dbReference type="EnsemblFungi" id="PTTG_05932-t43_1">
    <property type="protein sequence ID" value="PTTG_05932-t43_1-p1"/>
    <property type="gene ID" value="PTTG_05932"/>
</dbReference>
<evidence type="ECO:0000313" key="2">
    <source>
        <dbReference type="EnsemblFungi" id="PTTG_05932-t43_1-p1"/>
    </source>
</evidence>
<dbReference type="VEuPathDB" id="FungiDB:PTTG_05932"/>
<dbReference type="EMBL" id="ADAS02000001">
    <property type="protein sequence ID" value="OAW00081.1"/>
    <property type="molecule type" value="Genomic_DNA"/>
</dbReference>
<reference evidence="1" key="1">
    <citation type="submission" date="2009-11" db="EMBL/GenBank/DDBJ databases">
        <authorList>
            <consortium name="The Broad Institute Genome Sequencing Platform"/>
            <person name="Ward D."/>
            <person name="Feldgarden M."/>
            <person name="Earl A."/>
            <person name="Young S.K."/>
            <person name="Zeng Q."/>
            <person name="Koehrsen M."/>
            <person name="Alvarado L."/>
            <person name="Berlin A."/>
            <person name="Bochicchio J."/>
            <person name="Borenstein D."/>
            <person name="Chapman S.B."/>
            <person name="Chen Z."/>
            <person name="Engels R."/>
            <person name="Freedman E."/>
            <person name="Gellesch M."/>
            <person name="Goldberg J."/>
            <person name="Griggs A."/>
            <person name="Gujja S."/>
            <person name="Heilman E."/>
            <person name="Heiman D."/>
            <person name="Hepburn T."/>
            <person name="Howarth C."/>
            <person name="Jen D."/>
            <person name="Larson L."/>
            <person name="Lewis B."/>
            <person name="Mehta T."/>
            <person name="Park D."/>
            <person name="Pearson M."/>
            <person name="Roberts A."/>
            <person name="Saif S."/>
            <person name="Shea T."/>
            <person name="Shenoy N."/>
            <person name="Sisk P."/>
            <person name="Stolte C."/>
            <person name="Sykes S."/>
            <person name="Thomson T."/>
            <person name="Walk T."/>
            <person name="White J."/>
            <person name="Yandava C."/>
            <person name="Izard J."/>
            <person name="Baranova O.V."/>
            <person name="Blanton J.M."/>
            <person name="Tanner A.C."/>
            <person name="Dewhirst F.E."/>
            <person name="Haas B."/>
            <person name="Nusbaum C."/>
            <person name="Birren B."/>
        </authorList>
    </citation>
    <scope>NUCLEOTIDE SEQUENCE [LARGE SCALE GENOMIC DNA]</scope>
    <source>
        <strain evidence="1">1-1 BBBD Race 1</strain>
    </source>
</reference>
<keyword evidence="3" id="KW-1185">Reference proteome</keyword>
<organism evidence="1">
    <name type="scientific">Puccinia triticina (isolate 1-1 / race 1 (BBBD))</name>
    <name type="common">Brown leaf rust fungus</name>
    <dbReference type="NCBI Taxonomy" id="630390"/>
    <lineage>
        <taxon>Eukaryota</taxon>
        <taxon>Fungi</taxon>
        <taxon>Dikarya</taxon>
        <taxon>Basidiomycota</taxon>
        <taxon>Pucciniomycotina</taxon>
        <taxon>Pucciniomycetes</taxon>
        <taxon>Pucciniales</taxon>
        <taxon>Pucciniaceae</taxon>
        <taxon>Puccinia</taxon>
    </lineage>
</organism>
<sequence>MREFGIIYNMDPDQSHQFTKSVHNQKIECLWLQLMKQYNSALIKELYDAKKQEYYDPKDPLQSANTCYENPEEFDLEEGLIPVKISAVEELENEHYPNHKNLMATSPSWFKKVISDIKSGMEIEYSTVDHHNVWDVFSLLHTAMIAYNTAWIEDETNDPSESISARACSHFYHPV</sequence>
<feature type="non-terminal residue" evidence="1">
    <location>
        <position position="175"/>
    </location>
</feature>
<evidence type="ECO:0000313" key="3">
    <source>
        <dbReference type="Proteomes" id="UP000005240"/>
    </source>
</evidence>
<dbReference type="PANTHER" id="PTHR46177:SF1">
    <property type="entry name" value="INTEGRASE CATALYTIC DOMAIN-CONTAINING PROTEIN"/>
    <property type="match status" value="1"/>
</dbReference>
<evidence type="ECO:0000313" key="1">
    <source>
        <dbReference type="EMBL" id="OAW00081.1"/>
    </source>
</evidence>
<accession>A0A180H513</accession>
<reference evidence="2" key="4">
    <citation type="submission" date="2025-05" db="UniProtKB">
        <authorList>
            <consortium name="EnsemblFungi"/>
        </authorList>
    </citation>
    <scope>IDENTIFICATION</scope>
    <source>
        <strain evidence="2">isolate 1-1 / race 1 (BBBD)</strain>
    </source>
</reference>
<reference evidence="1" key="2">
    <citation type="submission" date="2016-05" db="EMBL/GenBank/DDBJ databases">
        <title>Comparative analysis highlights variable genome content of wheat rusts and divergence of the mating loci.</title>
        <authorList>
            <person name="Cuomo C.A."/>
            <person name="Bakkeren G."/>
            <person name="Szabo L."/>
            <person name="Khalil H."/>
            <person name="Joly D."/>
            <person name="Goldberg J."/>
            <person name="Young S."/>
            <person name="Zeng Q."/>
            <person name="Fellers J."/>
        </authorList>
    </citation>
    <scope>NUCLEOTIDE SEQUENCE [LARGE SCALE GENOMIC DNA]</scope>
    <source>
        <strain evidence="1">1-1 BBBD Race 1</strain>
    </source>
</reference>
<dbReference type="PANTHER" id="PTHR46177">
    <property type="entry name" value="INTEGRASE CATALYTIC DOMAIN-CONTAINING PROTEIN"/>
    <property type="match status" value="1"/>
</dbReference>
<gene>
    <name evidence="1" type="ORF">PTTG_05932</name>
</gene>
<reference evidence="2 3" key="3">
    <citation type="journal article" date="2017" name="G3 (Bethesda)">
        <title>Comparative analysis highlights variable genome content of wheat rusts and divergence of the mating loci.</title>
        <authorList>
            <person name="Cuomo C.A."/>
            <person name="Bakkeren G."/>
            <person name="Khalil H.B."/>
            <person name="Panwar V."/>
            <person name="Joly D."/>
            <person name="Linning R."/>
            <person name="Sakthikumar S."/>
            <person name="Song X."/>
            <person name="Adiconis X."/>
            <person name="Fan L."/>
            <person name="Goldberg J.M."/>
            <person name="Levin J.Z."/>
            <person name="Young S."/>
            <person name="Zeng Q."/>
            <person name="Anikster Y."/>
            <person name="Bruce M."/>
            <person name="Wang M."/>
            <person name="Yin C."/>
            <person name="McCallum B."/>
            <person name="Szabo L.J."/>
            <person name="Hulbert S."/>
            <person name="Chen X."/>
            <person name="Fellers J.P."/>
        </authorList>
    </citation>
    <scope>NUCLEOTIDE SEQUENCE</scope>
    <source>
        <strain evidence="3">Isolate 1-1 / race 1 (BBBD)</strain>
        <strain evidence="2">isolate 1-1 / race 1 (BBBD)</strain>
    </source>
</reference>
<dbReference type="AlphaFoldDB" id="A0A180H513"/>
<name>A0A180H513_PUCT1</name>
<dbReference type="Proteomes" id="UP000005240">
    <property type="component" value="Unassembled WGS sequence"/>
</dbReference>
<proteinExistence type="predicted"/>
<protein>
    <submittedName>
        <fullName evidence="1 2">Uncharacterized protein</fullName>
    </submittedName>
</protein>
<dbReference type="OrthoDB" id="7689536at2759"/>